<dbReference type="PIRSF" id="PIRSF003113">
    <property type="entry name" value="BolA"/>
    <property type="match status" value="1"/>
</dbReference>
<gene>
    <name evidence="3" type="ORF">DP83_12800</name>
</gene>
<sequence length="106" mass="12253">MIQDVIEMKLRSELQPDFFKVINESDMHNVPRGSESHFKVTIVSDRFNGLRPVARHRLVNQTLADELANHIHALAIHTYTREEWQQMNEEIPESPMCLGGSRKSAQ</sequence>
<dbReference type="RefSeq" id="WP_095456560.1">
    <property type="nucleotide sequence ID" value="NZ_CP129421.1"/>
</dbReference>
<dbReference type="PANTHER" id="PTHR46229:SF2">
    <property type="entry name" value="BOLA-LIKE PROTEIN 1"/>
    <property type="match status" value="1"/>
</dbReference>
<accession>A0ABR4RUD8</accession>
<dbReference type="InterPro" id="IPR002634">
    <property type="entry name" value="BolA"/>
</dbReference>
<dbReference type="GeneID" id="94013037"/>
<name>A0ABR4RUD8_VIBMT</name>
<organism evidence="3 4">
    <name type="scientific">Vibrio metoecus</name>
    <dbReference type="NCBI Taxonomy" id="1481663"/>
    <lineage>
        <taxon>Bacteria</taxon>
        <taxon>Pseudomonadati</taxon>
        <taxon>Pseudomonadota</taxon>
        <taxon>Gammaproteobacteria</taxon>
        <taxon>Vibrionales</taxon>
        <taxon>Vibrionaceae</taxon>
        <taxon>Vibrio</taxon>
    </lineage>
</organism>
<evidence type="ECO:0000256" key="2">
    <source>
        <dbReference type="RuleBase" id="RU003860"/>
    </source>
</evidence>
<evidence type="ECO:0000313" key="3">
    <source>
        <dbReference type="EMBL" id="KDO13199.1"/>
    </source>
</evidence>
<dbReference type="InterPro" id="IPR050961">
    <property type="entry name" value="BolA/IbaG_stress_morph_reg"/>
</dbReference>
<protein>
    <submittedName>
        <fullName evidence="3">Transcriptional regulator BolA</fullName>
    </submittedName>
</protein>
<evidence type="ECO:0000256" key="1">
    <source>
        <dbReference type="ARBA" id="ARBA00005578"/>
    </source>
</evidence>
<dbReference type="SUPFAM" id="SSF82657">
    <property type="entry name" value="BolA-like"/>
    <property type="match status" value="1"/>
</dbReference>
<dbReference type="Proteomes" id="UP000027331">
    <property type="component" value="Unassembled WGS sequence"/>
</dbReference>
<dbReference type="Gene3D" id="3.30.300.90">
    <property type="entry name" value="BolA-like"/>
    <property type="match status" value="1"/>
</dbReference>
<keyword evidence="4" id="KW-1185">Reference proteome</keyword>
<dbReference type="Pfam" id="PF01722">
    <property type="entry name" value="BolA"/>
    <property type="match status" value="1"/>
</dbReference>
<comment type="caution">
    <text evidence="3">The sequence shown here is derived from an EMBL/GenBank/DDBJ whole genome shotgun (WGS) entry which is preliminary data.</text>
</comment>
<dbReference type="InterPro" id="IPR036065">
    <property type="entry name" value="BolA-like_sf"/>
</dbReference>
<dbReference type="EMBL" id="JJMN01000070">
    <property type="protein sequence ID" value="KDO13199.1"/>
    <property type="molecule type" value="Genomic_DNA"/>
</dbReference>
<reference evidence="3 4" key="1">
    <citation type="submission" date="2014-04" db="EMBL/GenBank/DDBJ databases">
        <title>Vibrio metecus sp. nov., a close relative of Vibrio cholerae isolated from coastal brackish ponds and clinical specimens.</title>
        <authorList>
            <person name="Kirchberger P.C."/>
            <person name="Turnsek M."/>
            <person name="Hunt D.E."/>
            <person name="Haley B.J."/>
            <person name="Colwell R."/>
            <person name="Polz M.F."/>
            <person name="Tarr C.L."/>
            <person name="Boucher Y."/>
        </authorList>
    </citation>
    <scope>NUCLEOTIDE SEQUENCE [LARGE SCALE GENOMIC DNA]</scope>
    <source>
        <strain evidence="4">PPCK-2014</strain>
    </source>
</reference>
<comment type="similarity">
    <text evidence="1 2">Belongs to the BolA/IbaG family.</text>
</comment>
<proteinExistence type="inferred from homology"/>
<evidence type="ECO:0000313" key="4">
    <source>
        <dbReference type="Proteomes" id="UP000027331"/>
    </source>
</evidence>
<dbReference type="PANTHER" id="PTHR46229">
    <property type="entry name" value="BOLA TRANSCRIPTION REGULATOR"/>
    <property type="match status" value="1"/>
</dbReference>